<evidence type="ECO:0000256" key="2">
    <source>
        <dbReference type="ARBA" id="ARBA00022801"/>
    </source>
</evidence>
<gene>
    <name evidence="9" type="ORF">GCM10025760_04120</name>
</gene>
<comment type="caution">
    <text evidence="9">The sequence shown here is derived from an EMBL/GenBank/DDBJ whole genome shotgun (WGS) entry which is preliminary data.</text>
</comment>
<evidence type="ECO:0000313" key="10">
    <source>
        <dbReference type="Proteomes" id="UP001501407"/>
    </source>
</evidence>
<dbReference type="PANTHER" id="PTHR23421">
    <property type="entry name" value="BETA-GALACTOSIDASE RELATED"/>
    <property type="match status" value="1"/>
</dbReference>
<dbReference type="Gene3D" id="2.60.120.260">
    <property type="entry name" value="Galactose-binding domain-like"/>
    <property type="match status" value="2"/>
</dbReference>
<accession>A0ABP9LWV9</accession>
<dbReference type="Pfam" id="PF21317">
    <property type="entry name" value="BetaGal_ABD_1"/>
    <property type="match status" value="1"/>
</dbReference>
<dbReference type="PRINTS" id="PR00742">
    <property type="entry name" value="GLHYDRLASE35"/>
</dbReference>
<feature type="domain" description="Beta-galactosidase 1-like first all-beta" evidence="7">
    <location>
        <begin position="377"/>
        <end position="483"/>
    </location>
</feature>
<dbReference type="InterPro" id="IPR001944">
    <property type="entry name" value="Glycoside_Hdrlase_35"/>
</dbReference>
<evidence type="ECO:0000259" key="7">
    <source>
        <dbReference type="Pfam" id="PF21317"/>
    </source>
</evidence>
<evidence type="ECO:0000256" key="3">
    <source>
        <dbReference type="ARBA" id="ARBA00023295"/>
    </source>
</evidence>
<evidence type="ECO:0000256" key="4">
    <source>
        <dbReference type="RuleBase" id="RU000675"/>
    </source>
</evidence>
<name>A0ABP9LWV9_9MICO</name>
<keyword evidence="3 4" id="KW-0326">Glycosidase</keyword>
<dbReference type="Pfam" id="PF01301">
    <property type="entry name" value="Glyco_hydro_35"/>
    <property type="match status" value="1"/>
</dbReference>
<dbReference type="SUPFAM" id="SSF51445">
    <property type="entry name" value="(Trans)glycosidases"/>
    <property type="match status" value="1"/>
</dbReference>
<dbReference type="Gene3D" id="3.20.20.80">
    <property type="entry name" value="Glycosidases"/>
    <property type="match status" value="1"/>
</dbReference>
<feature type="domain" description="Beta-galactosidase galactose-binding" evidence="8">
    <location>
        <begin position="509"/>
        <end position="565"/>
    </location>
</feature>
<dbReference type="PROSITE" id="PS01182">
    <property type="entry name" value="GLYCOSYL_HYDROL_F35"/>
    <property type="match status" value="1"/>
</dbReference>
<dbReference type="InterPro" id="IPR017853">
    <property type="entry name" value="GH"/>
</dbReference>
<evidence type="ECO:0000256" key="1">
    <source>
        <dbReference type="ARBA" id="ARBA00009809"/>
    </source>
</evidence>
<dbReference type="RefSeq" id="WP_194412307.1">
    <property type="nucleotide sequence ID" value="NZ_BAABKZ010000001.1"/>
</dbReference>
<dbReference type="InterPro" id="IPR048912">
    <property type="entry name" value="BetaGal1-like_ABD1"/>
</dbReference>
<comment type="catalytic activity">
    <reaction evidence="4">
        <text>Hydrolysis of terminal non-reducing beta-D-galactose residues in beta-D-galactosides.</text>
        <dbReference type="EC" id="3.2.1.23"/>
    </reaction>
</comment>
<proteinExistence type="inferred from homology"/>
<protein>
    <recommendedName>
        <fullName evidence="4">Beta-galactosidase</fullName>
        <ecNumber evidence="4">3.2.1.23</ecNumber>
    </recommendedName>
</protein>
<evidence type="ECO:0000313" key="9">
    <source>
        <dbReference type="EMBL" id="GAA5085329.1"/>
    </source>
</evidence>
<dbReference type="SUPFAM" id="SSF49785">
    <property type="entry name" value="Galactose-binding domain-like"/>
    <property type="match status" value="1"/>
</dbReference>
<evidence type="ECO:0000256" key="5">
    <source>
        <dbReference type="RuleBase" id="RU003679"/>
    </source>
</evidence>
<dbReference type="Pfam" id="PF21467">
    <property type="entry name" value="BetaGal_gal-bd"/>
    <property type="match status" value="1"/>
</dbReference>
<dbReference type="InterPro" id="IPR019801">
    <property type="entry name" value="Glyco_hydro_35_CS"/>
</dbReference>
<dbReference type="InterPro" id="IPR031330">
    <property type="entry name" value="Gly_Hdrlase_35_cat"/>
</dbReference>
<feature type="domain" description="Glycoside hydrolase 35 catalytic" evidence="6">
    <location>
        <begin position="16"/>
        <end position="329"/>
    </location>
</feature>
<dbReference type="EC" id="3.2.1.23" evidence="4"/>
<dbReference type="InterPro" id="IPR008979">
    <property type="entry name" value="Galactose-bd-like_sf"/>
</dbReference>
<evidence type="ECO:0000259" key="8">
    <source>
        <dbReference type="Pfam" id="PF21467"/>
    </source>
</evidence>
<keyword evidence="10" id="KW-1185">Reference proteome</keyword>
<keyword evidence="2 4" id="KW-0378">Hydrolase</keyword>
<dbReference type="PIRSF" id="PIRSF006336">
    <property type="entry name" value="B-gal"/>
    <property type="match status" value="1"/>
</dbReference>
<comment type="similarity">
    <text evidence="1 5">Belongs to the glycosyl hydrolase 35 family.</text>
</comment>
<reference evidence="10" key="1">
    <citation type="journal article" date="2019" name="Int. J. Syst. Evol. Microbiol.">
        <title>The Global Catalogue of Microorganisms (GCM) 10K type strain sequencing project: providing services to taxonomists for standard genome sequencing and annotation.</title>
        <authorList>
            <consortium name="The Broad Institute Genomics Platform"/>
            <consortium name="The Broad Institute Genome Sequencing Center for Infectious Disease"/>
            <person name="Wu L."/>
            <person name="Ma J."/>
        </authorList>
    </citation>
    <scope>NUCLEOTIDE SEQUENCE [LARGE SCALE GENOMIC DNA]</scope>
    <source>
        <strain evidence="10">JCM 18959</strain>
    </source>
</reference>
<dbReference type="InterPro" id="IPR048913">
    <property type="entry name" value="BetaGal_gal-bd"/>
</dbReference>
<dbReference type="EMBL" id="BAABKZ010000001">
    <property type="protein sequence ID" value="GAA5085329.1"/>
    <property type="molecule type" value="Genomic_DNA"/>
</dbReference>
<sequence>MTAADARSFAIGESDFLLDGEPFRVLAGALHYFRVHPGQWADRIRKARLMGLNTIETYVAWNAHEPVRGEWDATSWNDLGAFLDLVAAEGMHAIVRPGPYICAEWHNGGLPVWLTGMPNIGLRRSEPLYLAEVTAYLQRVYDIVAPRQIDRGGPVVLVQIENEYGAYGSDTAYLEHLVRVTKDAGITVPLTTIDQPTDQMLSDGSVAGAHMTGSFGSRATERLATLRRHQPTGPLMCAEFWDGWFDWWGNAHHTTPAAASAAELDALLGAGASVSFYMFHGGTNFGLTNGANDKGRYLPIVTSYDYDAPLDERGDPTDKYFAFRDVIARYAPVTDEVPEASGPAPAFEVALTAVAAPAASAGSAAPAASAEVRHETPPSFEELGHLSALVSYEAELPGGRGGVLRFGEVRDHAWVSVDGVSVGTLSRTRHEDALVVPDGRRVRVLVEEQGRVNYDTRLGESKGLVGPVTLGGVPVTGWAATPIDVAALGGAVADAASSDVAGMTVAPFLLRGSFALESPADLFLDTAGWGKGYALVNGFLLGRYWRSGPQRTLYLPAAAVHAGENSIVVIELDRVTDPVARFVAEPELGPSEE</sequence>
<evidence type="ECO:0000259" key="6">
    <source>
        <dbReference type="Pfam" id="PF01301"/>
    </source>
</evidence>
<dbReference type="InterPro" id="IPR026283">
    <property type="entry name" value="B-gal_1-like"/>
</dbReference>
<dbReference type="Proteomes" id="UP001501407">
    <property type="component" value="Unassembled WGS sequence"/>
</dbReference>
<organism evidence="9 10">
    <name type="scientific">Microbacterium yannicii</name>
    <dbReference type="NCBI Taxonomy" id="671622"/>
    <lineage>
        <taxon>Bacteria</taxon>
        <taxon>Bacillati</taxon>
        <taxon>Actinomycetota</taxon>
        <taxon>Actinomycetes</taxon>
        <taxon>Micrococcales</taxon>
        <taxon>Microbacteriaceae</taxon>
        <taxon>Microbacterium</taxon>
    </lineage>
</organism>